<protein>
    <recommendedName>
        <fullName evidence="2">Bypass of forespore C C-terminal domain-containing protein</fullName>
    </recommendedName>
</protein>
<reference evidence="4" key="1">
    <citation type="submission" date="2015-07" db="EMBL/GenBank/DDBJ databases">
        <title>Draft genome sequence of the purine-degrading Gottschalkia purinilyticum DSM 1384 (formerly Clostridium purinilyticum).</title>
        <authorList>
            <person name="Poehlein A."/>
            <person name="Schiel-Bengelsdorf B."/>
            <person name="Bengelsdorf F.R."/>
            <person name="Daniel R."/>
            <person name="Duerre P."/>
        </authorList>
    </citation>
    <scope>NUCLEOTIDE SEQUENCE [LARGE SCALE GENOMIC DNA]</scope>
    <source>
        <strain evidence="4">DSM 1384</strain>
    </source>
</reference>
<dbReference type="STRING" id="1503.CLPU_3c00190"/>
<feature type="domain" description="Bypass of forespore C C-terminal" evidence="2">
    <location>
        <begin position="144"/>
        <end position="201"/>
    </location>
</feature>
<keyword evidence="1" id="KW-1133">Transmembrane helix</keyword>
<dbReference type="AlphaFoldDB" id="A0A0L0WCQ6"/>
<comment type="caution">
    <text evidence="3">The sequence shown here is derived from an EMBL/GenBank/DDBJ whole genome shotgun (WGS) entry which is preliminary data.</text>
</comment>
<keyword evidence="4" id="KW-1185">Reference proteome</keyword>
<proteinExistence type="predicted"/>
<dbReference type="Proteomes" id="UP000037267">
    <property type="component" value="Unassembled WGS sequence"/>
</dbReference>
<dbReference type="InterPro" id="IPR015050">
    <property type="entry name" value="BofC_C"/>
</dbReference>
<accession>A0A0L0WCQ6</accession>
<feature type="transmembrane region" description="Helical" evidence="1">
    <location>
        <begin position="6"/>
        <end position="27"/>
    </location>
</feature>
<sequence>MKRNPLLVVVMTSVIVLVLGAMGGYYLSENSPNKKLKYRDDNTSLDRSDNKDRDSENLELSLTDKKIIGLGTMIEYKTIYLECGHEIKRTSKPEKDMLSLTQEQLEGYLANNSPEWFIEEFSKDKVIIYTEKNHLCPNHFIIGEKNGKIVIFKVNEKGEKVLHKILKDTSTSTLKKVDQEKLKEGIVVNSEEEAGQILENFIS</sequence>
<dbReference type="OrthoDB" id="2082016at2"/>
<dbReference type="EMBL" id="LGSS01000003">
    <property type="protein sequence ID" value="KNF09241.1"/>
    <property type="molecule type" value="Genomic_DNA"/>
</dbReference>
<dbReference type="Pfam" id="PF08955">
    <property type="entry name" value="BofC_C"/>
    <property type="match status" value="1"/>
</dbReference>
<evidence type="ECO:0000313" key="4">
    <source>
        <dbReference type="Proteomes" id="UP000037267"/>
    </source>
</evidence>
<keyword evidence="1" id="KW-0472">Membrane</keyword>
<keyword evidence="1" id="KW-0812">Transmembrane</keyword>
<evidence type="ECO:0000259" key="2">
    <source>
        <dbReference type="Pfam" id="PF08955"/>
    </source>
</evidence>
<name>A0A0L0WCQ6_GOTPU</name>
<dbReference type="RefSeq" id="WP_050354247.1">
    <property type="nucleotide sequence ID" value="NZ_LGSS01000003.1"/>
</dbReference>
<evidence type="ECO:0000313" key="3">
    <source>
        <dbReference type="EMBL" id="KNF09241.1"/>
    </source>
</evidence>
<gene>
    <name evidence="3" type="ORF">CLPU_3c00190</name>
</gene>
<organism evidence="3 4">
    <name type="scientific">Gottschalkia purinilytica</name>
    <name type="common">Clostridium purinilyticum</name>
    <dbReference type="NCBI Taxonomy" id="1503"/>
    <lineage>
        <taxon>Bacteria</taxon>
        <taxon>Bacillati</taxon>
        <taxon>Bacillota</taxon>
        <taxon>Tissierellia</taxon>
        <taxon>Tissierellales</taxon>
        <taxon>Gottschalkiaceae</taxon>
        <taxon>Gottschalkia</taxon>
    </lineage>
</organism>
<evidence type="ECO:0000256" key="1">
    <source>
        <dbReference type="SAM" id="Phobius"/>
    </source>
</evidence>